<feature type="transmembrane region" description="Helical" evidence="11">
    <location>
        <begin position="247"/>
        <end position="267"/>
    </location>
</feature>
<dbReference type="InterPro" id="IPR008915">
    <property type="entry name" value="Peptidase_M50"/>
</dbReference>
<keyword evidence="10 11" id="KW-0472">Membrane</keyword>
<feature type="transmembrane region" description="Helical" evidence="11">
    <location>
        <begin position="162"/>
        <end position="182"/>
    </location>
</feature>
<keyword evidence="9 11" id="KW-1133">Transmembrane helix</keyword>
<sequence>MPAVNPSTKNWIIFSLLLAGTLVTTYLAGGFLFSISLILILGTHEFGHYWASRKNNVRATLPFFIPAPPIFIAGTFGAFIQIKELIPDRRVLMEIGSAGPIAGFIVAVPTLVVGLFLSEVTPAETVHGMTFGSSILLTVLSKLILGVTPFTEGVNINLHPIAFAGWIGLFVTALNLLPIGQLDGGHVVYSLFVRRHKILSRLFFILMLPLGYFWQGWWFWAVMIALMGFRPAPLIDDSILPDPRHRAMGYVSIFIFLLTFIPVPFSVT</sequence>
<evidence type="ECO:0000256" key="11">
    <source>
        <dbReference type="SAM" id="Phobius"/>
    </source>
</evidence>
<evidence type="ECO:0000256" key="1">
    <source>
        <dbReference type="ARBA" id="ARBA00004141"/>
    </source>
</evidence>
<feature type="transmembrane region" description="Helical" evidence="11">
    <location>
        <begin position="129"/>
        <end position="150"/>
    </location>
</feature>
<keyword evidence="13" id="KW-0482">Metalloprotease</keyword>
<dbReference type="GO" id="GO:0016020">
    <property type="term" value="C:membrane"/>
    <property type="evidence" value="ECO:0007669"/>
    <property type="project" value="UniProtKB-SubCell"/>
</dbReference>
<comment type="subcellular location">
    <subcellularLocation>
        <location evidence="1">Membrane</location>
        <topology evidence="1">Multi-pass membrane protein</topology>
    </subcellularLocation>
    <subcellularLocation>
        <location evidence="2">Plastid</location>
        <location evidence="2">Chloroplast</location>
    </subcellularLocation>
</comment>
<evidence type="ECO:0000256" key="5">
    <source>
        <dbReference type="ARBA" id="ARBA00022670"/>
    </source>
</evidence>
<dbReference type="EMBL" id="UOGG01000142">
    <property type="protein sequence ID" value="VAX31100.1"/>
    <property type="molecule type" value="Genomic_DNA"/>
</dbReference>
<dbReference type="CDD" id="cd06160">
    <property type="entry name" value="S2P-M50_like_2"/>
    <property type="match status" value="1"/>
</dbReference>
<organism evidence="13">
    <name type="scientific">hydrothermal vent metagenome</name>
    <dbReference type="NCBI Taxonomy" id="652676"/>
    <lineage>
        <taxon>unclassified sequences</taxon>
        <taxon>metagenomes</taxon>
        <taxon>ecological metagenomes</taxon>
    </lineage>
</organism>
<evidence type="ECO:0000313" key="13">
    <source>
        <dbReference type="EMBL" id="VAX31100.1"/>
    </source>
</evidence>
<evidence type="ECO:0000256" key="6">
    <source>
        <dbReference type="ARBA" id="ARBA00022692"/>
    </source>
</evidence>
<dbReference type="GO" id="GO:0008237">
    <property type="term" value="F:metallopeptidase activity"/>
    <property type="evidence" value="ECO:0007669"/>
    <property type="project" value="UniProtKB-KW"/>
</dbReference>
<keyword evidence="3" id="KW-0150">Chloroplast</keyword>
<protein>
    <submittedName>
        <fullName evidence="13">Zinc metalloprotease</fullName>
    </submittedName>
</protein>
<dbReference type="PANTHER" id="PTHR31412">
    <property type="entry name" value="ZINC METALLOPROTEASE EGY1"/>
    <property type="match status" value="1"/>
</dbReference>
<evidence type="ECO:0000256" key="9">
    <source>
        <dbReference type="ARBA" id="ARBA00022989"/>
    </source>
</evidence>
<feature type="transmembrane region" description="Helical" evidence="11">
    <location>
        <begin position="202"/>
        <end position="226"/>
    </location>
</feature>
<keyword evidence="6 11" id="KW-0812">Transmembrane</keyword>
<evidence type="ECO:0000256" key="10">
    <source>
        <dbReference type="ARBA" id="ARBA00023136"/>
    </source>
</evidence>
<keyword evidence="7" id="KW-0378">Hydrolase</keyword>
<evidence type="ECO:0000256" key="4">
    <source>
        <dbReference type="ARBA" id="ARBA00022640"/>
    </source>
</evidence>
<keyword evidence="8" id="KW-0809">Transit peptide</keyword>
<dbReference type="AlphaFoldDB" id="A0A3B1D862"/>
<dbReference type="PANTHER" id="PTHR31412:SF0">
    <property type="entry name" value="ZINC METALLOPROTEASE EGY1, CHLOROPLASTIC-RELATED"/>
    <property type="match status" value="1"/>
</dbReference>
<feature type="transmembrane region" description="Helical" evidence="11">
    <location>
        <begin position="12"/>
        <end position="41"/>
    </location>
</feature>
<evidence type="ECO:0000256" key="3">
    <source>
        <dbReference type="ARBA" id="ARBA00022528"/>
    </source>
</evidence>
<evidence type="ECO:0000256" key="8">
    <source>
        <dbReference type="ARBA" id="ARBA00022946"/>
    </source>
</evidence>
<proteinExistence type="predicted"/>
<accession>A0A3B1D862</accession>
<dbReference type="GO" id="GO:0009507">
    <property type="term" value="C:chloroplast"/>
    <property type="evidence" value="ECO:0007669"/>
    <property type="project" value="UniProtKB-SubCell"/>
</dbReference>
<dbReference type="Pfam" id="PF02163">
    <property type="entry name" value="Peptidase_M50"/>
    <property type="match status" value="1"/>
</dbReference>
<evidence type="ECO:0000256" key="2">
    <source>
        <dbReference type="ARBA" id="ARBA00004229"/>
    </source>
</evidence>
<feature type="transmembrane region" description="Helical" evidence="11">
    <location>
        <begin position="92"/>
        <end position="117"/>
    </location>
</feature>
<dbReference type="InterPro" id="IPR044838">
    <property type="entry name" value="EGY1-like"/>
</dbReference>
<dbReference type="GO" id="GO:0006508">
    <property type="term" value="P:proteolysis"/>
    <property type="evidence" value="ECO:0007669"/>
    <property type="project" value="UniProtKB-KW"/>
</dbReference>
<keyword evidence="4" id="KW-0934">Plastid</keyword>
<feature type="domain" description="Peptidase M50" evidence="12">
    <location>
        <begin position="33"/>
        <end position="203"/>
    </location>
</feature>
<evidence type="ECO:0000256" key="7">
    <source>
        <dbReference type="ARBA" id="ARBA00022801"/>
    </source>
</evidence>
<reference evidence="13" key="1">
    <citation type="submission" date="2018-06" db="EMBL/GenBank/DDBJ databases">
        <authorList>
            <person name="Zhirakovskaya E."/>
        </authorList>
    </citation>
    <scope>NUCLEOTIDE SEQUENCE</scope>
</reference>
<gene>
    <name evidence="13" type="ORF">MNBD_NITROSPINAE05-868</name>
</gene>
<feature type="transmembrane region" description="Helical" evidence="11">
    <location>
        <begin position="61"/>
        <end position="80"/>
    </location>
</feature>
<evidence type="ECO:0000259" key="12">
    <source>
        <dbReference type="Pfam" id="PF02163"/>
    </source>
</evidence>
<name>A0A3B1D862_9ZZZZ</name>
<keyword evidence="5 13" id="KW-0645">Protease</keyword>